<dbReference type="SUPFAM" id="SSF57567">
    <property type="entry name" value="Serine protease inhibitors"/>
    <property type="match status" value="1"/>
</dbReference>
<dbReference type="InterPro" id="IPR002919">
    <property type="entry name" value="TIL_dom"/>
</dbReference>
<proteinExistence type="predicted"/>
<name>A0A8X6XRJ9_9ARAC</name>
<dbReference type="OrthoDB" id="6236007at2759"/>
<comment type="caution">
    <text evidence="3">The sequence shown here is derived from an EMBL/GenBank/DDBJ whole genome shotgun (WGS) entry which is preliminary data.</text>
</comment>
<evidence type="ECO:0000313" key="3">
    <source>
        <dbReference type="EMBL" id="GFY57477.1"/>
    </source>
</evidence>
<evidence type="ECO:0000256" key="1">
    <source>
        <dbReference type="SAM" id="SignalP"/>
    </source>
</evidence>
<keyword evidence="4" id="KW-1185">Reference proteome</keyword>
<protein>
    <recommendedName>
        <fullName evidence="2">TIL domain-containing protein</fullName>
    </recommendedName>
</protein>
<feature type="non-terminal residue" evidence="3">
    <location>
        <position position="1"/>
    </location>
</feature>
<dbReference type="EMBL" id="BMAV01011524">
    <property type="protein sequence ID" value="GFY57477.1"/>
    <property type="molecule type" value="Genomic_DNA"/>
</dbReference>
<dbReference type="Gene3D" id="2.10.25.10">
    <property type="entry name" value="Laminin"/>
    <property type="match status" value="1"/>
</dbReference>
<evidence type="ECO:0000313" key="4">
    <source>
        <dbReference type="Proteomes" id="UP000886998"/>
    </source>
</evidence>
<feature type="signal peptide" evidence="1">
    <location>
        <begin position="1"/>
        <end position="15"/>
    </location>
</feature>
<organism evidence="3 4">
    <name type="scientific">Trichonephila inaurata madagascariensis</name>
    <dbReference type="NCBI Taxonomy" id="2747483"/>
    <lineage>
        <taxon>Eukaryota</taxon>
        <taxon>Metazoa</taxon>
        <taxon>Ecdysozoa</taxon>
        <taxon>Arthropoda</taxon>
        <taxon>Chelicerata</taxon>
        <taxon>Arachnida</taxon>
        <taxon>Araneae</taxon>
        <taxon>Araneomorphae</taxon>
        <taxon>Entelegynae</taxon>
        <taxon>Araneoidea</taxon>
        <taxon>Nephilidae</taxon>
        <taxon>Trichonephila</taxon>
        <taxon>Trichonephila inaurata</taxon>
    </lineage>
</organism>
<dbReference type="InterPro" id="IPR036084">
    <property type="entry name" value="Ser_inhib-like_sf"/>
</dbReference>
<dbReference type="CDD" id="cd19941">
    <property type="entry name" value="TIL"/>
    <property type="match status" value="1"/>
</dbReference>
<sequence length="96" mass="10710">MAAANTLLHILYSLAALTSQKPSANVKEEWNVPETTQSYLEDFTTFRPMYYKQEENCPPGEVWSECDAGCQRNCSNVGQQIICPRICVSGCVCDDP</sequence>
<feature type="chain" id="PRO_5036500536" description="TIL domain-containing protein" evidence="1">
    <location>
        <begin position="16"/>
        <end position="96"/>
    </location>
</feature>
<dbReference type="Pfam" id="PF01826">
    <property type="entry name" value="TIL"/>
    <property type="match status" value="1"/>
</dbReference>
<keyword evidence="1" id="KW-0732">Signal</keyword>
<feature type="domain" description="TIL" evidence="2">
    <location>
        <begin position="57"/>
        <end position="95"/>
    </location>
</feature>
<accession>A0A8X6XRJ9</accession>
<gene>
    <name evidence="3" type="primary">BRAFLDRAFT_90416</name>
    <name evidence="3" type="ORF">TNIN_213131</name>
</gene>
<reference evidence="3" key="1">
    <citation type="submission" date="2020-08" db="EMBL/GenBank/DDBJ databases">
        <title>Multicomponent nature underlies the extraordinary mechanical properties of spider dragline silk.</title>
        <authorList>
            <person name="Kono N."/>
            <person name="Nakamura H."/>
            <person name="Mori M."/>
            <person name="Yoshida Y."/>
            <person name="Ohtoshi R."/>
            <person name="Malay A.D."/>
            <person name="Moran D.A.P."/>
            <person name="Tomita M."/>
            <person name="Numata K."/>
            <person name="Arakawa K."/>
        </authorList>
    </citation>
    <scope>NUCLEOTIDE SEQUENCE</scope>
</reference>
<evidence type="ECO:0000259" key="2">
    <source>
        <dbReference type="Pfam" id="PF01826"/>
    </source>
</evidence>
<dbReference type="Proteomes" id="UP000886998">
    <property type="component" value="Unassembled WGS sequence"/>
</dbReference>
<dbReference type="AlphaFoldDB" id="A0A8X6XRJ9"/>